<evidence type="ECO:0000256" key="1">
    <source>
        <dbReference type="SAM" id="Phobius"/>
    </source>
</evidence>
<dbReference type="Proteomes" id="UP000327191">
    <property type="component" value="Unassembled WGS sequence"/>
</dbReference>
<evidence type="ECO:0000313" key="2">
    <source>
        <dbReference type="EMBL" id="VVP87901.1"/>
    </source>
</evidence>
<evidence type="ECO:0000313" key="3">
    <source>
        <dbReference type="Proteomes" id="UP000327191"/>
    </source>
</evidence>
<organism evidence="2 3">
    <name type="scientific">Pseudomonas fluorescens</name>
    <dbReference type="NCBI Taxonomy" id="294"/>
    <lineage>
        <taxon>Bacteria</taxon>
        <taxon>Pseudomonadati</taxon>
        <taxon>Pseudomonadota</taxon>
        <taxon>Gammaproteobacteria</taxon>
        <taxon>Pseudomonadales</taxon>
        <taxon>Pseudomonadaceae</taxon>
        <taxon>Pseudomonas</taxon>
    </lineage>
</organism>
<dbReference type="EMBL" id="CABVJE010000004">
    <property type="protein sequence ID" value="VVP87901.1"/>
    <property type="molecule type" value="Genomic_DNA"/>
</dbReference>
<keyword evidence="1" id="KW-1133">Transmembrane helix</keyword>
<dbReference type="AlphaFoldDB" id="A0A5E7SM98"/>
<sequence>MKKDWVILVGCVGLFGSGFVFARLLAQFGYLPAVFFVWEEKLDIGTIFNIVAAIATALAAYAAFRSADTARVAAMDSRASTRIQTYIQHQQQFDRLLDESQVEMGIAFFRRIELYDNMFPDNRHADKPFSLHADSTVILKWGNRYDQLRGIAESELPPIEEDFPKWMLGCMELANRMNFTHREPKEGQVYINGKVYSYFDSDPARPLHALAEVIHRLARFGLIDRTPKILFRRHMPAFATAYKSFYWNIQDGRTPHKII</sequence>
<feature type="transmembrane region" description="Helical" evidence="1">
    <location>
        <begin position="46"/>
        <end position="64"/>
    </location>
</feature>
<dbReference type="RefSeq" id="WP_150672262.1">
    <property type="nucleotide sequence ID" value="NZ_CABVJE010000004.1"/>
</dbReference>
<accession>A0A5E7SM98</accession>
<gene>
    <name evidence="2" type="ORF">PS938_01310</name>
</gene>
<protein>
    <submittedName>
        <fullName evidence="2">Uncharacterized protein</fullName>
    </submittedName>
</protein>
<proteinExistence type="predicted"/>
<keyword evidence="1" id="KW-0472">Membrane</keyword>
<keyword evidence="1" id="KW-0812">Transmembrane</keyword>
<name>A0A5E7SM98_PSEFL</name>
<reference evidence="2 3" key="1">
    <citation type="submission" date="2019-09" db="EMBL/GenBank/DDBJ databases">
        <authorList>
            <person name="Chandra G."/>
            <person name="Truman W A."/>
        </authorList>
    </citation>
    <scope>NUCLEOTIDE SEQUENCE [LARGE SCALE GENOMIC DNA]</scope>
    <source>
        <strain evidence="2">PS938</strain>
    </source>
</reference>
<dbReference type="OrthoDB" id="6871544at2"/>